<sequence length="179" mass="19709">MHAQARATLGSWHAPDERQDALRAAYLEHLHRHPDGVAKAGPPEHLTASCLVLSPDAEHVLLTHHRRARSWFQFGGHLDVGDVDLHAAATREAREESGIPTVTPAPVVVQLDRHILHGDFVHCREHLDVRFAAVLDRTSTPTTGEESLEVAWWPTSRLPQGTRAELGALVDAARLALDL</sequence>
<dbReference type="STRING" id="1385519.N801_08005"/>
<dbReference type="SUPFAM" id="SSF55811">
    <property type="entry name" value="Nudix"/>
    <property type="match status" value="1"/>
</dbReference>
<protein>
    <submittedName>
        <fullName evidence="2">NUDIX hydrolase</fullName>
    </submittedName>
</protein>
<feature type="domain" description="Nudix hydrolase" evidence="1">
    <location>
        <begin position="43"/>
        <end position="175"/>
    </location>
</feature>
<proteinExistence type="predicted"/>
<evidence type="ECO:0000259" key="1">
    <source>
        <dbReference type="PROSITE" id="PS51462"/>
    </source>
</evidence>
<organism evidence="2 3">
    <name type="scientific">Knoellia aerolata DSM 18566</name>
    <dbReference type="NCBI Taxonomy" id="1385519"/>
    <lineage>
        <taxon>Bacteria</taxon>
        <taxon>Bacillati</taxon>
        <taxon>Actinomycetota</taxon>
        <taxon>Actinomycetes</taxon>
        <taxon>Micrococcales</taxon>
        <taxon>Intrasporangiaceae</taxon>
        <taxon>Knoellia</taxon>
    </lineage>
</organism>
<accession>A0A0A0K0N0</accession>
<gene>
    <name evidence="2" type="ORF">N801_08005</name>
</gene>
<dbReference type="Proteomes" id="UP000030013">
    <property type="component" value="Unassembled WGS sequence"/>
</dbReference>
<dbReference type="PROSITE" id="PS51462">
    <property type="entry name" value="NUDIX"/>
    <property type="match status" value="1"/>
</dbReference>
<reference evidence="2 3" key="1">
    <citation type="submission" date="2013-08" db="EMBL/GenBank/DDBJ databases">
        <title>The genome sequence of Knoellia aerolata.</title>
        <authorList>
            <person name="Zhu W."/>
            <person name="Wang G."/>
        </authorList>
    </citation>
    <scope>NUCLEOTIDE SEQUENCE [LARGE SCALE GENOMIC DNA]</scope>
    <source>
        <strain evidence="2 3">DSM 18566</strain>
    </source>
</reference>
<dbReference type="InterPro" id="IPR015797">
    <property type="entry name" value="NUDIX_hydrolase-like_dom_sf"/>
</dbReference>
<evidence type="ECO:0000313" key="2">
    <source>
        <dbReference type="EMBL" id="KGN41351.1"/>
    </source>
</evidence>
<dbReference type="EMBL" id="AVPL01000019">
    <property type="protein sequence ID" value="KGN41351.1"/>
    <property type="molecule type" value="Genomic_DNA"/>
</dbReference>
<dbReference type="InterPro" id="IPR000086">
    <property type="entry name" value="NUDIX_hydrolase_dom"/>
</dbReference>
<name>A0A0A0K0N0_9MICO</name>
<dbReference type="Gene3D" id="3.90.79.10">
    <property type="entry name" value="Nucleoside Triphosphate Pyrophosphohydrolase"/>
    <property type="match status" value="1"/>
</dbReference>
<dbReference type="CDD" id="cd03674">
    <property type="entry name" value="NUDIX_Hydrolase"/>
    <property type="match status" value="1"/>
</dbReference>
<dbReference type="eggNOG" id="COG0494">
    <property type="taxonomic scope" value="Bacteria"/>
</dbReference>
<keyword evidence="3" id="KW-1185">Reference proteome</keyword>
<keyword evidence="2" id="KW-0378">Hydrolase</keyword>
<dbReference type="AlphaFoldDB" id="A0A0A0K0N0"/>
<evidence type="ECO:0000313" key="3">
    <source>
        <dbReference type="Proteomes" id="UP000030013"/>
    </source>
</evidence>
<comment type="caution">
    <text evidence="2">The sequence shown here is derived from an EMBL/GenBank/DDBJ whole genome shotgun (WGS) entry which is preliminary data.</text>
</comment>
<dbReference type="Pfam" id="PF00293">
    <property type="entry name" value="NUDIX"/>
    <property type="match status" value="1"/>
</dbReference>
<dbReference type="GO" id="GO:0016787">
    <property type="term" value="F:hydrolase activity"/>
    <property type="evidence" value="ECO:0007669"/>
    <property type="project" value="UniProtKB-KW"/>
</dbReference>